<evidence type="ECO:0000313" key="2">
    <source>
        <dbReference type="Proteomes" id="UP000193719"/>
    </source>
</evidence>
<name>A0A1Y1VGK9_9FUNG</name>
<protein>
    <recommendedName>
        <fullName evidence="3">Capsid protein</fullName>
    </recommendedName>
</protein>
<dbReference type="AlphaFoldDB" id="A0A1Y1VGK9"/>
<gene>
    <name evidence="1" type="ORF">BCR36DRAFT_368700</name>
</gene>
<keyword evidence="2" id="KW-1185">Reference proteome</keyword>
<dbReference type="EMBL" id="MCFH01000011">
    <property type="protein sequence ID" value="ORX54321.1"/>
    <property type="molecule type" value="Genomic_DNA"/>
</dbReference>
<proteinExistence type="predicted"/>
<organism evidence="1 2">
    <name type="scientific">Piromyces finnis</name>
    <dbReference type="NCBI Taxonomy" id="1754191"/>
    <lineage>
        <taxon>Eukaryota</taxon>
        <taxon>Fungi</taxon>
        <taxon>Fungi incertae sedis</taxon>
        <taxon>Chytridiomycota</taxon>
        <taxon>Chytridiomycota incertae sedis</taxon>
        <taxon>Neocallimastigomycetes</taxon>
        <taxon>Neocallimastigales</taxon>
        <taxon>Neocallimastigaceae</taxon>
        <taxon>Piromyces</taxon>
    </lineage>
</organism>
<comment type="caution">
    <text evidence="1">The sequence shown here is derived from an EMBL/GenBank/DDBJ whole genome shotgun (WGS) entry which is preliminary data.</text>
</comment>
<accession>A0A1Y1VGK9</accession>
<evidence type="ECO:0008006" key="3">
    <source>
        <dbReference type="Google" id="ProtNLM"/>
    </source>
</evidence>
<dbReference type="Proteomes" id="UP000193719">
    <property type="component" value="Unassembled WGS sequence"/>
</dbReference>
<reference evidence="1 2" key="2">
    <citation type="submission" date="2016-08" db="EMBL/GenBank/DDBJ databases">
        <title>Pervasive Adenine N6-methylation of Active Genes in Fungi.</title>
        <authorList>
            <consortium name="DOE Joint Genome Institute"/>
            <person name="Mondo S.J."/>
            <person name="Dannebaum R.O."/>
            <person name="Kuo R.C."/>
            <person name="Labutti K."/>
            <person name="Haridas S."/>
            <person name="Kuo A."/>
            <person name="Salamov A."/>
            <person name="Ahrendt S.R."/>
            <person name="Lipzen A."/>
            <person name="Sullivan W."/>
            <person name="Andreopoulos W.B."/>
            <person name="Clum A."/>
            <person name="Lindquist E."/>
            <person name="Daum C."/>
            <person name="Ramamoorthy G.K."/>
            <person name="Gryganskyi A."/>
            <person name="Culley D."/>
            <person name="Magnuson J.K."/>
            <person name="James T.Y."/>
            <person name="O'Malley M.A."/>
            <person name="Stajich J.E."/>
            <person name="Spatafora J.W."/>
            <person name="Visel A."/>
            <person name="Grigoriev I.V."/>
        </authorList>
    </citation>
    <scope>NUCLEOTIDE SEQUENCE [LARGE SCALE GENOMIC DNA]</scope>
    <source>
        <strain evidence="2">finn</strain>
    </source>
</reference>
<sequence>MPQRQQVVRRARNYPIQQIGRQALWKVPVVARNVLRRAMRNRMVRNKARQLAQNLGRRARDRIVRRNRKIGNRQFESVKGNAAGTTHTTTRMIVRRTPREQRFLRKLFKTNPTKNKYINRFGFSWMGAGAASKTIWYSVCHLKFNNLCTYLQGRKILPTQSIEGVSATVTNNKAVGNSPSAGIYVGKCTFHYELYNPTNYLMTVYIYDLICKCDTPHQIAYSDANNDGNSAPEACMQKGSKSMTDGGSAPTWQVADPTLEMGTYWNTVGMKPTDYHLFNTIWKVKGMKKIILPPGSSHHHVVIYNPKKKITNASLLYPRETRHTNNKMGIGGITQATLFGFEGQVATEDNQRSDGTIVGTLPGKLLVKCIKKVNIWDLPCNYQSVTSEDDLVASWTKPTIFSDLVEVNASST</sequence>
<evidence type="ECO:0000313" key="1">
    <source>
        <dbReference type="EMBL" id="ORX54321.1"/>
    </source>
</evidence>
<reference evidence="1 2" key="1">
    <citation type="submission" date="2016-08" db="EMBL/GenBank/DDBJ databases">
        <title>Genomes of anaerobic fungi encode conserved fungal cellulosomes for biomass hydrolysis.</title>
        <authorList>
            <consortium name="DOE Joint Genome Institute"/>
            <person name="Haitjema C.H."/>
            <person name="Gilmore S.P."/>
            <person name="Henske J.K."/>
            <person name="Solomon K.V."/>
            <person name="De Groot R."/>
            <person name="Kuo A."/>
            <person name="Mondo S.J."/>
            <person name="Salamov A.A."/>
            <person name="Labutti K."/>
            <person name="Zhao Z."/>
            <person name="Chiniquy J."/>
            <person name="Barry K."/>
            <person name="Brewer H.M."/>
            <person name="Purvine S.O."/>
            <person name="Wright A.T."/>
            <person name="Boxma B."/>
            <person name="Van Alen T."/>
            <person name="Hackstein J.H."/>
            <person name="Baker S.E."/>
            <person name="Grigoriev I.V."/>
            <person name="O'Malley M.A."/>
        </authorList>
    </citation>
    <scope>NUCLEOTIDE SEQUENCE [LARGE SCALE GENOMIC DNA]</scope>
    <source>
        <strain evidence="2">finn</strain>
    </source>
</reference>